<evidence type="ECO:0000256" key="1">
    <source>
        <dbReference type="ARBA" id="ARBA00022679"/>
    </source>
</evidence>
<keyword evidence="1" id="KW-0808">Transferase</keyword>
<dbReference type="PROSITE" id="PS00101">
    <property type="entry name" value="HEXAPEP_TRANSFERASES"/>
    <property type="match status" value="1"/>
</dbReference>
<dbReference type="SUPFAM" id="SSF51161">
    <property type="entry name" value="Trimeric LpxA-like enzymes"/>
    <property type="match status" value="1"/>
</dbReference>
<dbReference type="GO" id="GO:0016740">
    <property type="term" value="F:transferase activity"/>
    <property type="evidence" value="ECO:0007669"/>
    <property type="project" value="UniProtKB-KW"/>
</dbReference>
<dbReference type="EMBL" id="BSBO01000047">
    <property type="protein sequence ID" value="GLG06108.1"/>
    <property type="molecule type" value="Genomic_DNA"/>
</dbReference>
<reference evidence="4" key="3">
    <citation type="submission" date="2022-11" db="EMBL/GenBank/DDBJ databases">
        <title>Draft genome sequence of Sellimonas catena strain 18CBH55.</title>
        <authorList>
            <person name="Atsushi H."/>
            <person name="Moriya O."/>
            <person name="Mitsuo S."/>
        </authorList>
    </citation>
    <scope>NUCLEOTIDE SEQUENCE</scope>
    <source>
        <strain evidence="4">18CBH55</strain>
    </source>
</reference>
<dbReference type="InterPro" id="IPR018357">
    <property type="entry name" value="Hexapep_transf_CS"/>
</dbReference>
<gene>
    <name evidence="3" type="ORF">Selli1_32820</name>
    <name evidence="4" type="ORF">Selli2_36200</name>
</gene>
<evidence type="ECO:0000256" key="2">
    <source>
        <dbReference type="ARBA" id="ARBA00022737"/>
    </source>
</evidence>
<keyword evidence="2" id="KW-0677">Repeat</keyword>
<dbReference type="AlphaFoldDB" id="A0A9W6C8Z2"/>
<dbReference type="InterPro" id="IPR001451">
    <property type="entry name" value="Hexapep"/>
</dbReference>
<evidence type="ECO:0000313" key="3">
    <source>
        <dbReference type="EMBL" id="GLG06108.1"/>
    </source>
</evidence>
<keyword evidence="5" id="KW-1185">Reference proteome</keyword>
<dbReference type="RefSeq" id="WP_281846042.1">
    <property type="nucleotide sequence ID" value="NZ_BSBO01000047.1"/>
</dbReference>
<dbReference type="EMBL" id="BSCH01000048">
    <property type="protein sequence ID" value="GLG92192.1"/>
    <property type="molecule type" value="Genomic_DNA"/>
</dbReference>
<proteinExistence type="predicted"/>
<dbReference type="Proteomes" id="UP001145094">
    <property type="component" value="Unassembled WGS sequence"/>
</dbReference>
<name>A0A9W6C8Z2_9FIRM</name>
<accession>A0A9W6C8Z2</accession>
<sequence>MKKIIMFFKKNMKAKKMILYRLLTYFPNRYQYARFGKGSLIYFPMLVNNKKCISIGENVTFRERLRMDAIKCMNDQYFTPRIIIEDNVHAEQDCQIFAANLVHIKKNVTLSSHVFITDAEHEYRGVEHESILKQKLIFGKTIIEEEAFIGIGVRIIKAVHIGKHAVIGANSVVTKDIPAYSVAVGNPAKVIRKYSHKMKQWENITSDAEEYYEISDRSF</sequence>
<dbReference type="InterPro" id="IPR051159">
    <property type="entry name" value="Hexapeptide_acetyltransf"/>
</dbReference>
<dbReference type="Pfam" id="PF00132">
    <property type="entry name" value="Hexapep"/>
    <property type="match status" value="1"/>
</dbReference>
<dbReference type="CDD" id="cd04647">
    <property type="entry name" value="LbH_MAT_like"/>
    <property type="match status" value="1"/>
</dbReference>
<dbReference type="Proteomes" id="UP001145145">
    <property type="component" value="Unassembled WGS sequence"/>
</dbReference>
<protein>
    <submittedName>
        <fullName evidence="3">Acetyltransferase</fullName>
    </submittedName>
</protein>
<reference evidence="4" key="4">
    <citation type="submission" date="2022-11" db="EMBL/GenBank/DDBJ databases">
        <title>Draft genome sequence of Sellimonas catena strain 18CBH55.</title>
        <authorList>
            <person name="Hisatomi A."/>
            <person name="Ohkuma M."/>
            <person name="Sakamoto M."/>
        </authorList>
    </citation>
    <scope>NUCLEOTIDE SEQUENCE</scope>
    <source>
        <strain evidence="4">18CBH55</strain>
    </source>
</reference>
<dbReference type="PANTHER" id="PTHR23416:SF78">
    <property type="entry name" value="LIPOPOLYSACCHARIDE BIOSYNTHESIS O-ACETYL TRANSFERASE WBBJ-RELATED"/>
    <property type="match status" value="1"/>
</dbReference>
<dbReference type="Gene3D" id="2.160.10.10">
    <property type="entry name" value="Hexapeptide repeat proteins"/>
    <property type="match status" value="1"/>
</dbReference>
<reference evidence="3 5" key="5">
    <citation type="journal article" date="2023" name="Int. J. Syst. Evol. Microbiol.">
        <title>Sellimonas catena sp. nov., isolated from human faeces.</title>
        <authorList>
            <person name="Hisatomi A."/>
            <person name="Ohkuma M."/>
            <person name="Sakamoto M."/>
        </authorList>
    </citation>
    <scope>NUCLEOTIDE SEQUENCE [LARGE SCALE GENOMIC DNA]</scope>
    <source>
        <strain evidence="3 5">12EGH17</strain>
        <strain evidence="4">18CBH55</strain>
    </source>
</reference>
<evidence type="ECO:0000313" key="5">
    <source>
        <dbReference type="Proteomes" id="UP001145145"/>
    </source>
</evidence>
<evidence type="ECO:0000313" key="4">
    <source>
        <dbReference type="EMBL" id="GLG92192.1"/>
    </source>
</evidence>
<organism evidence="3 5">
    <name type="scientific">Sellimonas catena</name>
    <dbReference type="NCBI Taxonomy" id="2994035"/>
    <lineage>
        <taxon>Bacteria</taxon>
        <taxon>Bacillati</taxon>
        <taxon>Bacillota</taxon>
        <taxon>Clostridia</taxon>
        <taxon>Lachnospirales</taxon>
        <taxon>Lachnospiraceae</taxon>
        <taxon>Sellimonas</taxon>
    </lineage>
</organism>
<comment type="caution">
    <text evidence="3">The sequence shown here is derived from an EMBL/GenBank/DDBJ whole genome shotgun (WGS) entry which is preliminary data.</text>
</comment>
<reference evidence="3" key="1">
    <citation type="submission" date="2022-11" db="EMBL/GenBank/DDBJ databases">
        <title>Draft genome sequence of Sellimonas catena strain 12EGH17.</title>
        <authorList>
            <person name="Hisatomi A."/>
            <person name="Ohkuma M."/>
            <person name="Sakamoto M."/>
        </authorList>
    </citation>
    <scope>NUCLEOTIDE SEQUENCE</scope>
    <source>
        <strain evidence="3">12EGH17</strain>
    </source>
</reference>
<reference evidence="3" key="2">
    <citation type="submission" date="2022-11" db="EMBL/GenBank/DDBJ databases">
        <title>Draft genome sequence of Sellimonas catena strain 12EGH17.</title>
        <authorList>
            <person name="Atsushi H."/>
            <person name="Moriya O."/>
            <person name="Mitsuo S."/>
        </authorList>
    </citation>
    <scope>NUCLEOTIDE SEQUENCE</scope>
    <source>
        <strain evidence="3">12EGH17</strain>
    </source>
</reference>
<dbReference type="InterPro" id="IPR011004">
    <property type="entry name" value="Trimer_LpxA-like_sf"/>
</dbReference>
<dbReference type="PANTHER" id="PTHR23416">
    <property type="entry name" value="SIALIC ACID SYNTHASE-RELATED"/>
    <property type="match status" value="1"/>
</dbReference>